<dbReference type="PANTHER" id="PTHR33273:SF2">
    <property type="entry name" value="ENDONUCLEASE_EXONUCLEASE_PHOSPHATASE DOMAIN-CONTAINING PROTEIN"/>
    <property type="match status" value="1"/>
</dbReference>
<dbReference type="PANTHER" id="PTHR33273">
    <property type="entry name" value="DOMAIN-CONTAINING PROTEIN, PUTATIVE-RELATED"/>
    <property type="match status" value="1"/>
</dbReference>
<evidence type="ECO:0000313" key="5">
    <source>
        <dbReference type="RefSeq" id="XP_025833282.1"/>
    </source>
</evidence>
<dbReference type="OrthoDB" id="8123891at2759"/>
<dbReference type="Pfam" id="PF00075">
    <property type="entry name" value="RNase_H"/>
    <property type="match status" value="1"/>
</dbReference>
<gene>
    <name evidence="5" type="primary">LOC112905331</name>
</gene>
<dbReference type="Pfam" id="PF07530">
    <property type="entry name" value="PRE_C2HC"/>
    <property type="match status" value="1"/>
</dbReference>
<dbReference type="InParanoid" id="A0A7F5RBE6"/>
<dbReference type="GeneID" id="112905331"/>
<feature type="compositionally biased region" description="Basic and acidic residues" evidence="2">
    <location>
        <begin position="48"/>
        <end position="73"/>
    </location>
</feature>
<evidence type="ECO:0000256" key="1">
    <source>
        <dbReference type="SAM" id="Coils"/>
    </source>
</evidence>
<dbReference type="AlphaFoldDB" id="A0A7F5RBE6"/>
<feature type="domain" description="RNase H type-1" evidence="3">
    <location>
        <begin position="489"/>
        <end position="623"/>
    </location>
</feature>
<feature type="region of interest" description="Disordered" evidence="2">
    <location>
        <begin position="48"/>
        <end position="103"/>
    </location>
</feature>
<dbReference type="SUPFAM" id="SSF53098">
    <property type="entry name" value="Ribonuclease H-like"/>
    <property type="match status" value="1"/>
</dbReference>
<sequence>MSGSIEPYSLFGERPNAKTGQSLLFGYNLLYPGSRDNPTLQCQEYHEQLRTQDRRQGTSERLSTEDSPKRPTEMEEAAAPTEGEDTATDTDEQHLPGIASRRRNSQRYYKRNRTFGFAKSIIVAKAKACPTSRHWEKHRWTTLAGLLARSNIKFLKARNIADGISVHPETAMDYKNMKQLLVREKVEYHTYLLQEDKPLKVVLRGIPTDIQAADVSEDLKAQGFNVENVVRMTSAKTKTPIPLVLVILPKDDKRPPSASATDVKRFGHAQRNCTATARCVKYGVRIEQPNRSVVRCPRASVVPRPSGRVNTNEFGRTRSSVVLVKRVRWSAAPSPGNGKKRLRGVTTSLSVLVPRKLKKCDVGTAERHAEHMIIRELVPLKAETIKVADRRTIRDTADQLMEELVQMAGVVKELRHTIERKDAEVKEVKENSAKTETAKKYRLFADLPRDNDIIDVQLQDRQLERRVNLADTTHPADMDNFRFTEGVQNAYETVCYTDGSRLDDGRAGGSFILYHGDTEIHRENFTLAENSTIFQCEMVALRQAVTHLQGQTDIIKECSIVTDSLSVLTALRNMKQPTALQLETWELAVSLAAEISLRFHWTPSHSGNAKNDAADEFAKAAATDQATAPIYDLVPRAVVKRRLRTLSLEAWKERWRTATTGRTTASFLPEPCYDRKITGNFDFYMVQLMTGHGNFKSYLKRIGKIEDDICECGGTDTAEHVLFECDLVEQHRGAADRALAIHGLRWPTNYREVTQLWNERDWWDAFRTFSGRVEKLKVDN</sequence>
<name>A0A7F5RBE6_AGRPL</name>
<dbReference type="PROSITE" id="PS50879">
    <property type="entry name" value="RNASE_H_1"/>
    <property type="match status" value="1"/>
</dbReference>
<dbReference type="Gene3D" id="3.30.420.10">
    <property type="entry name" value="Ribonuclease H-like superfamily/Ribonuclease H"/>
    <property type="match status" value="1"/>
</dbReference>
<organism evidence="4 5">
    <name type="scientific">Agrilus planipennis</name>
    <name type="common">Emerald ash borer</name>
    <name type="synonym">Agrilus marcopoli</name>
    <dbReference type="NCBI Taxonomy" id="224129"/>
    <lineage>
        <taxon>Eukaryota</taxon>
        <taxon>Metazoa</taxon>
        <taxon>Ecdysozoa</taxon>
        <taxon>Arthropoda</taxon>
        <taxon>Hexapoda</taxon>
        <taxon>Insecta</taxon>
        <taxon>Pterygota</taxon>
        <taxon>Neoptera</taxon>
        <taxon>Endopterygota</taxon>
        <taxon>Coleoptera</taxon>
        <taxon>Polyphaga</taxon>
        <taxon>Elateriformia</taxon>
        <taxon>Buprestoidea</taxon>
        <taxon>Buprestidae</taxon>
        <taxon>Agrilinae</taxon>
        <taxon>Agrilus</taxon>
    </lineage>
</organism>
<accession>A0A7F5RBE6</accession>
<proteinExistence type="predicted"/>
<evidence type="ECO:0000313" key="4">
    <source>
        <dbReference type="Proteomes" id="UP000192223"/>
    </source>
</evidence>
<dbReference type="CDD" id="cd09276">
    <property type="entry name" value="Rnase_HI_RT_non_LTR"/>
    <property type="match status" value="1"/>
</dbReference>
<dbReference type="GO" id="GO:0003676">
    <property type="term" value="F:nucleic acid binding"/>
    <property type="evidence" value="ECO:0007669"/>
    <property type="project" value="InterPro"/>
</dbReference>
<dbReference type="InterPro" id="IPR012337">
    <property type="entry name" value="RNaseH-like_sf"/>
</dbReference>
<reference evidence="5" key="1">
    <citation type="submission" date="2025-08" db="UniProtKB">
        <authorList>
            <consortium name="RefSeq"/>
        </authorList>
    </citation>
    <scope>IDENTIFICATION</scope>
    <source>
        <tissue evidence="5">Entire body</tissue>
    </source>
</reference>
<keyword evidence="1" id="KW-0175">Coiled coil</keyword>
<keyword evidence="4" id="KW-1185">Reference proteome</keyword>
<dbReference type="GO" id="GO:0004523">
    <property type="term" value="F:RNA-DNA hybrid ribonuclease activity"/>
    <property type="evidence" value="ECO:0007669"/>
    <property type="project" value="InterPro"/>
</dbReference>
<protein>
    <submittedName>
        <fullName evidence="5">Uncharacterized protein LOC112905331</fullName>
    </submittedName>
</protein>
<dbReference type="Proteomes" id="UP000192223">
    <property type="component" value="Unplaced"/>
</dbReference>
<dbReference type="RefSeq" id="XP_025833282.1">
    <property type="nucleotide sequence ID" value="XM_025977497.1"/>
</dbReference>
<dbReference type="KEGG" id="apln:112905331"/>
<dbReference type="InterPro" id="IPR036397">
    <property type="entry name" value="RNaseH_sf"/>
</dbReference>
<feature type="coiled-coil region" evidence="1">
    <location>
        <begin position="411"/>
        <end position="438"/>
    </location>
</feature>
<dbReference type="InterPro" id="IPR002156">
    <property type="entry name" value="RNaseH_domain"/>
</dbReference>
<evidence type="ECO:0000256" key="2">
    <source>
        <dbReference type="SAM" id="MobiDB-lite"/>
    </source>
</evidence>
<evidence type="ECO:0000259" key="3">
    <source>
        <dbReference type="PROSITE" id="PS50879"/>
    </source>
</evidence>
<dbReference type="InterPro" id="IPR006579">
    <property type="entry name" value="Pre_C2HC_dom"/>
</dbReference>